<feature type="chain" id="PRO_5006521633" description="Peptidyl-prolyl cis-trans isomerase" evidence="4">
    <location>
        <begin position="22"/>
        <end position="189"/>
    </location>
</feature>
<evidence type="ECO:0000313" key="7">
    <source>
        <dbReference type="Proteomes" id="UP000006732"/>
    </source>
</evidence>
<dbReference type="PROSITE" id="PS50072">
    <property type="entry name" value="CSA_PPIASE_2"/>
    <property type="match status" value="1"/>
</dbReference>
<proteinExistence type="inferred from homology"/>
<keyword evidence="3 4" id="KW-0413">Isomerase</keyword>
<evidence type="ECO:0000256" key="1">
    <source>
        <dbReference type="ARBA" id="ARBA00007365"/>
    </source>
</evidence>
<dbReference type="Proteomes" id="UP000006732">
    <property type="component" value="Chromosome"/>
</dbReference>
<dbReference type="HOGENOM" id="CLU_012062_16_9_7"/>
<evidence type="ECO:0000259" key="5">
    <source>
        <dbReference type="PROSITE" id="PS50072"/>
    </source>
</evidence>
<accession>A1ASL0</accession>
<evidence type="ECO:0000256" key="2">
    <source>
        <dbReference type="ARBA" id="ARBA00023110"/>
    </source>
</evidence>
<dbReference type="InterPro" id="IPR002130">
    <property type="entry name" value="Cyclophilin-type_PPIase_dom"/>
</dbReference>
<reference evidence="6 7" key="1">
    <citation type="submission" date="2006-10" db="EMBL/GenBank/DDBJ databases">
        <title>Complete sequence of chromosome of Pelobacter propionicus DSM 2379.</title>
        <authorList>
            <consortium name="US DOE Joint Genome Institute"/>
            <person name="Copeland A."/>
            <person name="Lucas S."/>
            <person name="Lapidus A."/>
            <person name="Barry K."/>
            <person name="Detter J.C."/>
            <person name="Glavina del Rio T."/>
            <person name="Hammon N."/>
            <person name="Israni S."/>
            <person name="Dalin E."/>
            <person name="Tice H."/>
            <person name="Pitluck S."/>
            <person name="Saunders E."/>
            <person name="Brettin T."/>
            <person name="Bruce D."/>
            <person name="Han C."/>
            <person name="Tapia R."/>
            <person name="Schmutz J."/>
            <person name="Larimer F."/>
            <person name="Land M."/>
            <person name="Hauser L."/>
            <person name="Kyrpides N."/>
            <person name="Kim E."/>
            <person name="Lovley D."/>
            <person name="Richardson P."/>
        </authorList>
    </citation>
    <scope>NUCLEOTIDE SEQUENCE [LARGE SCALE GENOMIC DNA]</scope>
    <source>
        <strain evidence="7">DSM 2379 / NBRC 103807 / OttBd1</strain>
    </source>
</reference>
<dbReference type="RefSeq" id="WP_011736581.1">
    <property type="nucleotide sequence ID" value="NC_008609.1"/>
</dbReference>
<keyword evidence="4" id="KW-0732">Signal</keyword>
<dbReference type="CDD" id="cd01920">
    <property type="entry name" value="cyclophilin_EcCYP_like"/>
    <property type="match status" value="1"/>
</dbReference>
<dbReference type="KEGG" id="ppd:Ppro_2730"/>
<evidence type="ECO:0000313" key="6">
    <source>
        <dbReference type="EMBL" id="ABL00331.1"/>
    </source>
</evidence>
<comment type="function">
    <text evidence="4">PPIases accelerate the folding of proteins. It catalyzes the cis-trans isomerization of proline imidic peptide bonds in oligopeptides.</text>
</comment>
<comment type="catalytic activity">
    <reaction evidence="4">
        <text>[protein]-peptidylproline (omega=180) = [protein]-peptidylproline (omega=0)</text>
        <dbReference type="Rhea" id="RHEA:16237"/>
        <dbReference type="Rhea" id="RHEA-COMP:10747"/>
        <dbReference type="Rhea" id="RHEA-COMP:10748"/>
        <dbReference type="ChEBI" id="CHEBI:83833"/>
        <dbReference type="ChEBI" id="CHEBI:83834"/>
        <dbReference type="EC" id="5.2.1.8"/>
    </reaction>
</comment>
<dbReference type="PANTHER" id="PTHR43246">
    <property type="entry name" value="PEPTIDYL-PROLYL CIS-TRANS ISOMERASE CYP38, CHLOROPLASTIC"/>
    <property type="match status" value="1"/>
</dbReference>
<organism evidence="6 7">
    <name type="scientific">Pelobacter propionicus (strain DSM 2379 / NBRC 103807 / OttBd1)</name>
    <dbReference type="NCBI Taxonomy" id="338966"/>
    <lineage>
        <taxon>Bacteria</taxon>
        <taxon>Pseudomonadati</taxon>
        <taxon>Thermodesulfobacteriota</taxon>
        <taxon>Desulfuromonadia</taxon>
        <taxon>Desulfuromonadales</taxon>
        <taxon>Desulfuromonadaceae</taxon>
        <taxon>Pelobacter</taxon>
    </lineage>
</organism>
<dbReference type="OrthoDB" id="9807797at2"/>
<keyword evidence="2 4" id="KW-0697">Rotamase</keyword>
<sequence length="189" mass="20963">MLRRCVVVLFALLLSASVALAEGKDNPLLVMETSLGSVKLELFRDKAPLSVANFLAYVATGFYDGTIFHRVIRGFMIQGGGFDTEFREKPTRAPIRNEADNGLENRRGTLAMARTADPGSATSQFFINQVDNRTLNRPSPDGHGYAVFGRVVEGMEVIDRIARVRTGYRGGFQDVPLERVEIRSIRVIK</sequence>
<dbReference type="eggNOG" id="COG0652">
    <property type="taxonomic scope" value="Bacteria"/>
</dbReference>
<feature type="signal peptide" evidence="4">
    <location>
        <begin position="1"/>
        <end position="21"/>
    </location>
</feature>
<dbReference type="EC" id="5.2.1.8" evidence="4"/>
<dbReference type="AlphaFoldDB" id="A1ASL0"/>
<feature type="domain" description="PPIase cyclophilin-type" evidence="5">
    <location>
        <begin position="32"/>
        <end position="187"/>
    </location>
</feature>
<name>A1ASL0_PELPD</name>
<dbReference type="InterPro" id="IPR029000">
    <property type="entry name" value="Cyclophilin-like_dom_sf"/>
</dbReference>
<dbReference type="GO" id="GO:0003755">
    <property type="term" value="F:peptidyl-prolyl cis-trans isomerase activity"/>
    <property type="evidence" value="ECO:0007669"/>
    <property type="project" value="UniProtKB-UniRule"/>
</dbReference>
<comment type="similarity">
    <text evidence="1 4">Belongs to the cyclophilin-type PPIase family.</text>
</comment>
<dbReference type="Pfam" id="PF00160">
    <property type="entry name" value="Pro_isomerase"/>
    <property type="match status" value="1"/>
</dbReference>
<dbReference type="InterPro" id="IPR020892">
    <property type="entry name" value="Cyclophilin-type_PPIase_CS"/>
</dbReference>
<dbReference type="InterPro" id="IPR044665">
    <property type="entry name" value="E_coli_cyclophilin_A-like"/>
</dbReference>
<protein>
    <recommendedName>
        <fullName evidence="4">Peptidyl-prolyl cis-trans isomerase</fullName>
        <shortName evidence="4">PPIase</shortName>
        <ecNumber evidence="4">5.2.1.8</ecNumber>
    </recommendedName>
</protein>
<dbReference type="GO" id="GO:0006457">
    <property type="term" value="P:protein folding"/>
    <property type="evidence" value="ECO:0007669"/>
    <property type="project" value="InterPro"/>
</dbReference>
<evidence type="ECO:0000256" key="3">
    <source>
        <dbReference type="ARBA" id="ARBA00023235"/>
    </source>
</evidence>
<keyword evidence="7" id="KW-1185">Reference proteome</keyword>
<gene>
    <name evidence="6" type="ordered locus">Ppro_2730</name>
</gene>
<dbReference type="EMBL" id="CP000482">
    <property type="protein sequence ID" value="ABL00331.1"/>
    <property type="molecule type" value="Genomic_DNA"/>
</dbReference>
<dbReference type="STRING" id="338966.Ppro_2730"/>
<dbReference type="Gene3D" id="2.40.100.10">
    <property type="entry name" value="Cyclophilin-like"/>
    <property type="match status" value="1"/>
</dbReference>
<dbReference type="SUPFAM" id="SSF50891">
    <property type="entry name" value="Cyclophilin-like"/>
    <property type="match status" value="1"/>
</dbReference>
<evidence type="ECO:0000256" key="4">
    <source>
        <dbReference type="RuleBase" id="RU363019"/>
    </source>
</evidence>
<dbReference type="PRINTS" id="PR00153">
    <property type="entry name" value="CSAPPISMRASE"/>
</dbReference>
<dbReference type="PROSITE" id="PS00170">
    <property type="entry name" value="CSA_PPIASE_1"/>
    <property type="match status" value="1"/>
</dbReference>